<comment type="similarity">
    <text evidence="2">Belongs to the outer membrane factor (OMF) (TC 1.B.17) family.</text>
</comment>
<proteinExistence type="inferred from homology"/>
<dbReference type="AlphaFoldDB" id="A0A1I1GS02"/>
<dbReference type="GO" id="GO:0009279">
    <property type="term" value="C:cell outer membrane"/>
    <property type="evidence" value="ECO:0007669"/>
    <property type="project" value="UniProtKB-SubCell"/>
</dbReference>
<evidence type="ECO:0000256" key="6">
    <source>
        <dbReference type="ARBA" id="ARBA00023136"/>
    </source>
</evidence>
<dbReference type="STRING" id="927664.SAMN05421780_10361"/>
<dbReference type="RefSeq" id="WP_091509707.1">
    <property type="nucleotide sequence ID" value="NZ_FOLE01000003.1"/>
</dbReference>
<evidence type="ECO:0000256" key="7">
    <source>
        <dbReference type="ARBA" id="ARBA00023237"/>
    </source>
</evidence>
<keyword evidence="4" id="KW-1134">Transmembrane beta strand</keyword>
<comment type="subcellular location">
    <subcellularLocation>
        <location evidence="1">Cell outer membrane</location>
    </subcellularLocation>
</comment>
<name>A0A1I1GS02_9BACT</name>
<dbReference type="PANTHER" id="PTHR30026">
    <property type="entry name" value="OUTER MEMBRANE PROTEIN TOLC"/>
    <property type="match status" value="1"/>
</dbReference>
<evidence type="ECO:0000256" key="3">
    <source>
        <dbReference type="ARBA" id="ARBA00022448"/>
    </source>
</evidence>
<keyword evidence="9" id="KW-1185">Reference proteome</keyword>
<dbReference type="EMBL" id="FOLE01000003">
    <property type="protein sequence ID" value="SFC14062.1"/>
    <property type="molecule type" value="Genomic_DNA"/>
</dbReference>
<dbReference type="OrthoDB" id="921552at2"/>
<dbReference type="Pfam" id="PF02321">
    <property type="entry name" value="OEP"/>
    <property type="match status" value="1"/>
</dbReference>
<dbReference type="Gene3D" id="1.20.1600.10">
    <property type="entry name" value="Outer membrane efflux proteins (OEP)"/>
    <property type="match status" value="1"/>
</dbReference>
<dbReference type="GO" id="GO:0015562">
    <property type="term" value="F:efflux transmembrane transporter activity"/>
    <property type="evidence" value="ECO:0007669"/>
    <property type="project" value="InterPro"/>
</dbReference>
<gene>
    <name evidence="8" type="ORF">SAMN05421780_10361</name>
</gene>
<evidence type="ECO:0000313" key="8">
    <source>
        <dbReference type="EMBL" id="SFC14062.1"/>
    </source>
</evidence>
<dbReference type="InterPro" id="IPR003423">
    <property type="entry name" value="OMP_efflux"/>
</dbReference>
<sequence>MFSFLMIRSTLHITICGILTIFVLISPSKAQKNISSVEDLWKYANDNNIQIKTAFNEKYAAEYTKKQAYSKLFPSIYLSGSMTDNITIQPTLVPATLFNSAANPENYTEVKFGKRYNYNGNISAQWEIFNANNLYNIKYASISRNIGNTNIKQQKKYIYTQISSGYITAIMLEEKSKIFIQNMYNYQELYKISQNQYAQGTISEITLNNVLITQQKIENSFNLISYQKIENYHNLKVLLNTEDSIIIPLQFLHYSLDSTSQYSPKAQPEELISEQQYLMQHTQLQGAKAAFYPTVSINYQYTNQIVENDLLAFSNTNKIPQQFWNIKMSIPVFQGNSRRYEIQKNKVLEQSKWQMYEAVQKQQKLYFKSNYAAYRSAIQAFRSSQQIMALAQKNDTHAQQKLQEGIIALDERLRYYNDLLLYQADYIEALQNLLIQEVNLKIQQQNFD</sequence>
<dbReference type="Proteomes" id="UP000199514">
    <property type="component" value="Unassembled WGS sequence"/>
</dbReference>
<keyword evidence="3" id="KW-0813">Transport</keyword>
<accession>A0A1I1GS02</accession>
<protein>
    <submittedName>
        <fullName evidence="8">Outer membrane protein TolC</fullName>
    </submittedName>
</protein>
<keyword evidence="7" id="KW-0998">Cell outer membrane</keyword>
<organism evidence="8 9">
    <name type="scientific">Flexibacter flexilis DSM 6793</name>
    <dbReference type="NCBI Taxonomy" id="927664"/>
    <lineage>
        <taxon>Bacteria</taxon>
        <taxon>Pseudomonadati</taxon>
        <taxon>Bacteroidota</taxon>
        <taxon>Cytophagia</taxon>
        <taxon>Cytophagales</taxon>
        <taxon>Flexibacteraceae</taxon>
        <taxon>Flexibacter</taxon>
    </lineage>
</organism>
<dbReference type="GO" id="GO:1990281">
    <property type="term" value="C:efflux pump complex"/>
    <property type="evidence" value="ECO:0007669"/>
    <property type="project" value="TreeGrafter"/>
</dbReference>
<dbReference type="GO" id="GO:0015288">
    <property type="term" value="F:porin activity"/>
    <property type="evidence" value="ECO:0007669"/>
    <property type="project" value="TreeGrafter"/>
</dbReference>
<evidence type="ECO:0000313" key="9">
    <source>
        <dbReference type="Proteomes" id="UP000199514"/>
    </source>
</evidence>
<dbReference type="InterPro" id="IPR051906">
    <property type="entry name" value="TolC-like"/>
</dbReference>
<keyword evidence="5" id="KW-0812">Transmembrane</keyword>
<evidence type="ECO:0000256" key="4">
    <source>
        <dbReference type="ARBA" id="ARBA00022452"/>
    </source>
</evidence>
<reference evidence="8 9" key="1">
    <citation type="submission" date="2016-10" db="EMBL/GenBank/DDBJ databases">
        <authorList>
            <person name="de Groot N.N."/>
        </authorList>
    </citation>
    <scope>NUCLEOTIDE SEQUENCE [LARGE SCALE GENOMIC DNA]</scope>
    <source>
        <strain evidence="8 9">DSM 6793</strain>
    </source>
</reference>
<evidence type="ECO:0000256" key="1">
    <source>
        <dbReference type="ARBA" id="ARBA00004442"/>
    </source>
</evidence>
<keyword evidence="6" id="KW-0472">Membrane</keyword>
<evidence type="ECO:0000256" key="5">
    <source>
        <dbReference type="ARBA" id="ARBA00022692"/>
    </source>
</evidence>
<evidence type="ECO:0000256" key="2">
    <source>
        <dbReference type="ARBA" id="ARBA00007613"/>
    </source>
</evidence>
<dbReference type="PANTHER" id="PTHR30026:SF20">
    <property type="entry name" value="OUTER MEMBRANE PROTEIN TOLC"/>
    <property type="match status" value="1"/>
</dbReference>
<dbReference type="SUPFAM" id="SSF56954">
    <property type="entry name" value="Outer membrane efflux proteins (OEP)"/>
    <property type="match status" value="1"/>
</dbReference>